<comment type="caution">
    <text evidence="1">The sequence shown here is derived from an EMBL/GenBank/DDBJ whole genome shotgun (WGS) entry which is preliminary data.</text>
</comment>
<evidence type="ECO:0000313" key="2">
    <source>
        <dbReference type="Proteomes" id="UP001372338"/>
    </source>
</evidence>
<reference evidence="1 2" key="1">
    <citation type="submission" date="2024-01" db="EMBL/GenBank/DDBJ databases">
        <title>The genomes of 5 underutilized Papilionoideae crops provide insights into root nodulation and disease resistanc.</title>
        <authorList>
            <person name="Yuan L."/>
        </authorList>
    </citation>
    <scope>NUCLEOTIDE SEQUENCE [LARGE SCALE GENOMIC DNA]</scope>
    <source>
        <strain evidence="1">ZHUSHIDOU_FW_LH</strain>
        <tissue evidence="1">Leaf</tissue>
    </source>
</reference>
<accession>A0AAN9EMN3</accession>
<gene>
    <name evidence="1" type="ORF">RIF29_25582</name>
</gene>
<dbReference type="EMBL" id="JAYWIO010000005">
    <property type="protein sequence ID" value="KAK7259948.1"/>
    <property type="molecule type" value="Genomic_DNA"/>
</dbReference>
<protein>
    <submittedName>
        <fullName evidence="1">Uncharacterized protein</fullName>
    </submittedName>
</protein>
<proteinExistence type="predicted"/>
<sequence>MKTKLKGNGNSLWNDKLLQLLFDYCHVFSKDTRATMTKVTKATRISGQNQTTKDTGDAISTRVFEVRMIG</sequence>
<organism evidence="1 2">
    <name type="scientific">Crotalaria pallida</name>
    <name type="common">Smooth rattlebox</name>
    <name type="synonym">Crotalaria striata</name>
    <dbReference type="NCBI Taxonomy" id="3830"/>
    <lineage>
        <taxon>Eukaryota</taxon>
        <taxon>Viridiplantae</taxon>
        <taxon>Streptophyta</taxon>
        <taxon>Embryophyta</taxon>
        <taxon>Tracheophyta</taxon>
        <taxon>Spermatophyta</taxon>
        <taxon>Magnoliopsida</taxon>
        <taxon>eudicotyledons</taxon>
        <taxon>Gunneridae</taxon>
        <taxon>Pentapetalae</taxon>
        <taxon>rosids</taxon>
        <taxon>fabids</taxon>
        <taxon>Fabales</taxon>
        <taxon>Fabaceae</taxon>
        <taxon>Papilionoideae</taxon>
        <taxon>50 kb inversion clade</taxon>
        <taxon>genistoids sensu lato</taxon>
        <taxon>core genistoids</taxon>
        <taxon>Crotalarieae</taxon>
        <taxon>Crotalaria</taxon>
    </lineage>
</organism>
<keyword evidence="2" id="KW-1185">Reference proteome</keyword>
<evidence type="ECO:0000313" key="1">
    <source>
        <dbReference type="EMBL" id="KAK7259948.1"/>
    </source>
</evidence>
<name>A0AAN9EMN3_CROPI</name>
<dbReference type="AlphaFoldDB" id="A0AAN9EMN3"/>
<dbReference type="Proteomes" id="UP001372338">
    <property type="component" value="Unassembled WGS sequence"/>
</dbReference>